<reference evidence="5 6" key="1">
    <citation type="journal article" date="2011" name="Genome Biol.">
        <title>Comparative genome sequence analysis underscores mycoparasitism as the ancestral life style of Trichoderma.</title>
        <authorList>
            <person name="Kubicek C.P."/>
            <person name="Herrera-Estrella A."/>
            <person name="Seidl-Seiboth V."/>
            <person name="Martinez D.A."/>
            <person name="Druzhinina I.S."/>
            <person name="Thon M."/>
            <person name="Zeilinger S."/>
            <person name="Casas-Flores S."/>
            <person name="Horwitz B.A."/>
            <person name="Mukherjee P.K."/>
            <person name="Mukherjee M."/>
            <person name="Kredics L."/>
            <person name="Alcaraz L.D."/>
            <person name="Aerts A."/>
            <person name="Antal Z."/>
            <person name="Atanasova L."/>
            <person name="Cervantes-Badillo M.G."/>
            <person name="Challacombe J."/>
            <person name="Chertkov O."/>
            <person name="McCluskey K."/>
            <person name="Coulpier F."/>
            <person name="Deshpande N."/>
            <person name="von Doehren H."/>
            <person name="Ebbole D.J."/>
            <person name="Esquivel-Naranjo E.U."/>
            <person name="Fekete E."/>
            <person name="Flipphi M."/>
            <person name="Glaser F."/>
            <person name="Gomez-Rodriguez E.Y."/>
            <person name="Gruber S."/>
            <person name="Han C."/>
            <person name="Henrissat B."/>
            <person name="Hermosa R."/>
            <person name="Hernandez-Onate M."/>
            <person name="Karaffa L."/>
            <person name="Kosti I."/>
            <person name="Le Crom S."/>
            <person name="Lindquist E."/>
            <person name="Lucas S."/>
            <person name="Luebeck M."/>
            <person name="Luebeck P.S."/>
            <person name="Margeot A."/>
            <person name="Metz B."/>
            <person name="Misra M."/>
            <person name="Nevalainen H."/>
            <person name="Omann M."/>
            <person name="Packer N."/>
            <person name="Perrone G."/>
            <person name="Uresti-Rivera E.E."/>
            <person name="Salamov A."/>
            <person name="Schmoll M."/>
            <person name="Seiboth B."/>
            <person name="Shapiro H."/>
            <person name="Sukno S."/>
            <person name="Tamayo-Ramos J.A."/>
            <person name="Tisch D."/>
            <person name="Wiest A."/>
            <person name="Wilkinson H.H."/>
            <person name="Zhang M."/>
            <person name="Coutinho P.M."/>
            <person name="Kenerley C.M."/>
            <person name="Monte E."/>
            <person name="Baker S.E."/>
            <person name="Grigoriev I.V."/>
        </authorList>
    </citation>
    <scope>NUCLEOTIDE SEQUENCE [LARGE SCALE GENOMIC DNA]</scope>
    <source>
        <strain evidence="6">ATCC 20476 / IMI 206040</strain>
    </source>
</reference>
<evidence type="ECO:0000313" key="5">
    <source>
        <dbReference type="EMBL" id="EHK50015.1"/>
    </source>
</evidence>
<dbReference type="EMBL" id="ABDG02000015">
    <property type="protein sequence ID" value="EHK50015.1"/>
    <property type="molecule type" value="Genomic_DNA"/>
</dbReference>
<evidence type="ECO:0000259" key="4">
    <source>
        <dbReference type="Pfam" id="PF00176"/>
    </source>
</evidence>
<dbReference type="Proteomes" id="UP000005426">
    <property type="component" value="Unassembled WGS sequence"/>
</dbReference>
<evidence type="ECO:0000256" key="3">
    <source>
        <dbReference type="SAM" id="MobiDB-lite"/>
    </source>
</evidence>
<feature type="domain" description="SNF2 N-terminal" evidence="4">
    <location>
        <begin position="25"/>
        <end position="150"/>
    </location>
</feature>
<keyword evidence="6" id="KW-1185">Reference proteome</keyword>
<dbReference type="InterPro" id="IPR027417">
    <property type="entry name" value="P-loop_NTPase"/>
</dbReference>
<evidence type="ECO:0000256" key="2">
    <source>
        <dbReference type="ARBA" id="ARBA00022840"/>
    </source>
</evidence>
<comment type="caution">
    <text evidence="5">The sequence shown here is derived from an EMBL/GenBank/DDBJ whole genome shotgun (WGS) entry which is preliminary data.</text>
</comment>
<dbReference type="HOGENOM" id="CLU_1415337_0_0_1"/>
<dbReference type="Gene3D" id="3.40.50.10810">
    <property type="entry name" value="Tandem AAA-ATPase domain"/>
    <property type="match status" value="1"/>
</dbReference>
<dbReference type="AlphaFoldDB" id="G9NHC1"/>
<keyword evidence="2" id="KW-0067">ATP-binding</keyword>
<dbReference type="SUPFAM" id="SSF52540">
    <property type="entry name" value="P-loop containing nucleoside triphosphate hydrolases"/>
    <property type="match status" value="1"/>
</dbReference>
<feature type="compositionally biased region" description="Basic and acidic residues" evidence="3">
    <location>
        <begin position="152"/>
        <end position="186"/>
    </location>
</feature>
<accession>G9NHC1</accession>
<gene>
    <name evidence="5" type="ORF">TRIATDRAFT_314854</name>
</gene>
<name>G9NHC1_HYPAI</name>
<dbReference type="InterPro" id="IPR038718">
    <property type="entry name" value="SNF2-like_sf"/>
</dbReference>
<evidence type="ECO:0000313" key="6">
    <source>
        <dbReference type="Proteomes" id="UP000005426"/>
    </source>
</evidence>
<protein>
    <recommendedName>
        <fullName evidence="4">SNF2 N-terminal domain-containing protein</fullName>
    </recommendedName>
</protein>
<dbReference type="STRING" id="452589.G9NHC1"/>
<organism evidence="5 6">
    <name type="scientific">Hypocrea atroviridis (strain ATCC 20476 / IMI 206040)</name>
    <name type="common">Trichoderma atroviride</name>
    <dbReference type="NCBI Taxonomy" id="452589"/>
    <lineage>
        <taxon>Eukaryota</taxon>
        <taxon>Fungi</taxon>
        <taxon>Dikarya</taxon>
        <taxon>Ascomycota</taxon>
        <taxon>Pezizomycotina</taxon>
        <taxon>Sordariomycetes</taxon>
        <taxon>Hypocreomycetidae</taxon>
        <taxon>Hypocreales</taxon>
        <taxon>Hypocreaceae</taxon>
        <taxon>Trichoderma</taxon>
    </lineage>
</organism>
<evidence type="ECO:0000256" key="1">
    <source>
        <dbReference type="ARBA" id="ARBA00022741"/>
    </source>
</evidence>
<feature type="region of interest" description="Disordered" evidence="3">
    <location>
        <begin position="152"/>
        <end position="192"/>
    </location>
</feature>
<proteinExistence type="predicted"/>
<dbReference type="Pfam" id="PF00176">
    <property type="entry name" value="SNF2-rel_dom"/>
    <property type="match status" value="1"/>
</dbReference>
<dbReference type="GO" id="GO:0005524">
    <property type="term" value="F:ATP binding"/>
    <property type="evidence" value="ECO:0007669"/>
    <property type="project" value="InterPro"/>
</dbReference>
<keyword evidence="1" id="KW-0547">Nucleotide-binding</keyword>
<dbReference type="InterPro" id="IPR000330">
    <property type="entry name" value="SNF2_N"/>
</dbReference>
<sequence>MTHKKHEPQSNAAYLVCIHDKMKEAGHCLRCNKMGLGKTMVFAAYIKYRARELEKDNDHRNPKSTFFLLLIINPVNTIHQIHKELKINFPTLNMLLYYAGTTQSKKYNSATIIAKSKFVQKLAALSPTDPESARTVVVTTYSTLHAKEITKSERKLVIQERRGEGNAPKGDDRNSVPRGEGDKVEFDNAESG</sequence>